<feature type="compositionally biased region" description="Polar residues" evidence="1">
    <location>
        <begin position="93"/>
        <end position="117"/>
    </location>
</feature>
<reference evidence="2 3" key="1">
    <citation type="submission" date="2019-09" db="EMBL/GenBank/DDBJ databases">
        <authorList>
            <person name="Brejova B."/>
        </authorList>
    </citation>
    <scope>NUCLEOTIDE SEQUENCE [LARGE SCALE GENOMIC DNA]</scope>
</reference>
<sequence>MLVPSIIPHKCPLDADFEIEFIRVKKAIQILAENLAQSYDATQHPYHVETENYEQSLSHLNHSTSTATPLSDNDFNSINQNQNYETTQQNHQAHNLQNSPSEQSQLSVYGTNSTQTHRNSDLSHQDLRSSLEYLEGSMEDSFQHIVHNVPNDVDGDTDLSSYSGDESDHDYNFIAVRQPVETLPSQQWNSIEEMNSSVFNAIAESRLRDENYIRRNLSNNLRPRRASISENLKLSSQQQSIYQQSRISSQSIVFEEDFDFDFEISTDYKNEEIESNFSLFLKKENQSENHENHENQDQVYETYDEDIIDDEQSVEDNFMYESDYSEAEYDNDYCVSTSCLGECLGDDKKVIDMLENDEPLSDVESLFDEIDHEPSYLISQESQISASGSYEQESQLNRRRYLYDFSTISSSPFLNNPQSYLSGFFPHQTYSQPQIFAGPPTAPIHYHLKDGKIHFQDLGCLLLGFNQFGRPIFGLEDNEYISSAMVYAFATMLYECINSPYRKILTTKIQLGLLTPYQFVCALGRQHIFQDYLRCVQWHEFDRIFPVHQYRFVLSTFYHENTYENIISMQALEQLLWGI</sequence>
<dbReference type="AlphaFoldDB" id="A0A5E8BJ19"/>
<keyword evidence="3" id="KW-1185">Reference proteome</keyword>
<dbReference type="Proteomes" id="UP000398389">
    <property type="component" value="Unassembled WGS sequence"/>
</dbReference>
<protein>
    <submittedName>
        <fullName evidence="2">Uncharacterized protein</fullName>
    </submittedName>
</protein>
<evidence type="ECO:0000313" key="2">
    <source>
        <dbReference type="EMBL" id="VVT51654.1"/>
    </source>
</evidence>
<feature type="compositionally biased region" description="Low complexity" evidence="1">
    <location>
        <begin position="79"/>
        <end position="92"/>
    </location>
</feature>
<proteinExistence type="predicted"/>
<accession>A0A5E8BJ19</accession>
<dbReference type="EMBL" id="CABVLU010000002">
    <property type="protein sequence ID" value="VVT51654.1"/>
    <property type="molecule type" value="Genomic_DNA"/>
</dbReference>
<dbReference type="GeneID" id="43581986"/>
<feature type="region of interest" description="Disordered" evidence="1">
    <location>
        <begin position="53"/>
        <end position="123"/>
    </location>
</feature>
<evidence type="ECO:0000313" key="3">
    <source>
        <dbReference type="Proteomes" id="UP000398389"/>
    </source>
</evidence>
<dbReference type="RefSeq" id="XP_031853777.1">
    <property type="nucleotide sequence ID" value="XM_031997886.1"/>
</dbReference>
<evidence type="ECO:0000256" key="1">
    <source>
        <dbReference type="SAM" id="MobiDB-lite"/>
    </source>
</evidence>
<organism evidence="2 3">
    <name type="scientific">Magnusiomyces paraingens</name>
    <dbReference type="NCBI Taxonomy" id="2606893"/>
    <lineage>
        <taxon>Eukaryota</taxon>
        <taxon>Fungi</taxon>
        <taxon>Dikarya</taxon>
        <taxon>Ascomycota</taxon>
        <taxon>Saccharomycotina</taxon>
        <taxon>Dipodascomycetes</taxon>
        <taxon>Dipodascales</taxon>
        <taxon>Dipodascaceae</taxon>
        <taxon>Magnusiomyces</taxon>
    </lineage>
</organism>
<feature type="compositionally biased region" description="Polar residues" evidence="1">
    <location>
        <begin position="53"/>
        <end position="78"/>
    </location>
</feature>
<gene>
    <name evidence="2" type="ORF">SAPINGB_P003168</name>
</gene>
<name>A0A5E8BJ19_9ASCO</name>